<accession>A0ABW3S1G0</accession>
<evidence type="ECO:0000313" key="6">
    <source>
        <dbReference type="Proteomes" id="UP001597262"/>
    </source>
</evidence>
<keyword evidence="3" id="KW-0804">Transcription</keyword>
<dbReference type="SMART" id="SM00342">
    <property type="entry name" value="HTH_ARAC"/>
    <property type="match status" value="1"/>
</dbReference>
<dbReference type="InterPro" id="IPR014710">
    <property type="entry name" value="RmlC-like_jellyroll"/>
</dbReference>
<dbReference type="SUPFAM" id="SSF51182">
    <property type="entry name" value="RmlC-like cupins"/>
    <property type="match status" value="1"/>
</dbReference>
<name>A0ABW3S1G0_9BACL</name>
<dbReference type="SUPFAM" id="SSF46689">
    <property type="entry name" value="Homeodomain-like"/>
    <property type="match status" value="2"/>
</dbReference>
<evidence type="ECO:0000256" key="3">
    <source>
        <dbReference type="ARBA" id="ARBA00023163"/>
    </source>
</evidence>
<dbReference type="RefSeq" id="WP_379321060.1">
    <property type="nucleotide sequence ID" value="NZ_JBHTLM010000018.1"/>
</dbReference>
<dbReference type="EMBL" id="JBHTLM010000018">
    <property type="protein sequence ID" value="MFD1178624.1"/>
    <property type="molecule type" value="Genomic_DNA"/>
</dbReference>
<dbReference type="InterPro" id="IPR011051">
    <property type="entry name" value="RmlC_Cupin_sf"/>
</dbReference>
<organism evidence="5 6">
    <name type="scientific">Paenibacillus puldeungensis</name>
    <dbReference type="NCBI Taxonomy" id="696536"/>
    <lineage>
        <taxon>Bacteria</taxon>
        <taxon>Bacillati</taxon>
        <taxon>Bacillota</taxon>
        <taxon>Bacilli</taxon>
        <taxon>Bacillales</taxon>
        <taxon>Paenibacillaceae</taxon>
        <taxon>Paenibacillus</taxon>
    </lineage>
</organism>
<dbReference type="PROSITE" id="PS00041">
    <property type="entry name" value="HTH_ARAC_FAMILY_1"/>
    <property type="match status" value="1"/>
</dbReference>
<reference evidence="6" key="1">
    <citation type="journal article" date="2019" name="Int. J. Syst. Evol. Microbiol.">
        <title>The Global Catalogue of Microorganisms (GCM) 10K type strain sequencing project: providing services to taxonomists for standard genome sequencing and annotation.</title>
        <authorList>
            <consortium name="The Broad Institute Genomics Platform"/>
            <consortium name="The Broad Institute Genome Sequencing Center for Infectious Disease"/>
            <person name="Wu L."/>
            <person name="Ma J."/>
        </authorList>
    </citation>
    <scope>NUCLEOTIDE SEQUENCE [LARGE SCALE GENOMIC DNA]</scope>
    <source>
        <strain evidence="6">CCUG 59189</strain>
    </source>
</reference>
<evidence type="ECO:0000256" key="2">
    <source>
        <dbReference type="ARBA" id="ARBA00023125"/>
    </source>
</evidence>
<sequence length="323" mass="37780">MITDILHLDHTLYEKIQHGQTDFPIQFYVDELYKFENQKFPLHWHFEPEFFIAQGGPLRVQIGNQFLELNPGDGIFVSGNTLHSFEQIHESDRCKCPNIVFSAEMIAPLTSTIYQKYVRPILANVDLPYFVLYADVHWHKEILIKLSSIFALLQQYGLESPFGDFPDIHLNADHLEETCFEMQVQCNLNQIWQNIYQHLDQIPRVTQTQKDVQYQVRLQNMLTFIHQNYMNEVSLQDISHSANISKSEAARCFHSLLGCSPIEYLLQHRVEASKRLLSYTIQNVQEISLECGFNSPSYFIQVFKRKVGITPKEFRANTNILYD</sequence>
<dbReference type="PROSITE" id="PS01124">
    <property type="entry name" value="HTH_ARAC_FAMILY_2"/>
    <property type="match status" value="1"/>
</dbReference>
<comment type="caution">
    <text evidence="5">The sequence shown here is derived from an EMBL/GenBank/DDBJ whole genome shotgun (WGS) entry which is preliminary data.</text>
</comment>
<dbReference type="Gene3D" id="1.10.10.60">
    <property type="entry name" value="Homeodomain-like"/>
    <property type="match status" value="2"/>
</dbReference>
<dbReference type="InterPro" id="IPR018062">
    <property type="entry name" value="HTH_AraC-typ_CS"/>
</dbReference>
<dbReference type="Proteomes" id="UP001597262">
    <property type="component" value="Unassembled WGS sequence"/>
</dbReference>
<gene>
    <name evidence="5" type="ORF">ACFQ3W_20305</name>
</gene>
<keyword evidence="1" id="KW-0805">Transcription regulation</keyword>
<keyword evidence="6" id="KW-1185">Reference proteome</keyword>
<dbReference type="InterPro" id="IPR020449">
    <property type="entry name" value="Tscrpt_reg_AraC-type_HTH"/>
</dbReference>
<dbReference type="Gene3D" id="2.60.120.10">
    <property type="entry name" value="Jelly Rolls"/>
    <property type="match status" value="1"/>
</dbReference>
<evidence type="ECO:0000256" key="1">
    <source>
        <dbReference type="ARBA" id="ARBA00023015"/>
    </source>
</evidence>
<dbReference type="CDD" id="cd02208">
    <property type="entry name" value="cupin_RmlC-like"/>
    <property type="match status" value="1"/>
</dbReference>
<proteinExistence type="predicted"/>
<dbReference type="Pfam" id="PF12833">
    <property type="entry name" value="HTH_18"/>
    <property type="match status" value="1"/>
</dbReference>
<evidence type="ECO:0000259" key="4">
    <source>
        <dbReference type="PROSITE" id="PS01124"/>
    </source>
</evidence>
<feature type="domain" description="HTH araC/xylS-type" evidence="4">
    <location>
        <begin position="219"/>
        <end position="317"/>
    </location>
</feature>
<keyword evidence="2" id="KW-0238">DNA-binding</keyword>
<evidence type="ECO:0000313" key="5">
    <source>
        <dbReference type="EMBL" id="MFD1178624.1"/>
    </source>
</evidence>
<dbReference type="InterPro" id="IPR018060">
    <property type="entry name" value="HTH_AraC"/>
</dbReference>
<dbReference type="PRINTS" id="PR00032">
    <property type="entry name" value="HTHARAC"/>
</dbReference>
<protein>
    <submittedName>
        <fullName evidence="5">Helix-turn-helix domain-containing protein</fullName>
    </submittedName>
</protein>
<dbReference type="PANTHER" id="PTHR43280">
    <property type="entry name" value="ARAC-FAMILY TRANSCRIPTIONAL REGULATOR"/>
    <property type="match status" value="1"/>
</dbReference>
<dbReference type="PANTHER" id="PTHR43280:SF28">
    <property type="entry name" value="HTH-TYPE TRANSCRIPTIONAL ACTIVATOR RHAS"/>
    <property type="match status" value="1"/>
</dbReference>
<dbReference type="InterPro" id="IPR009057">
    <property type="entry name" value="Homeodomain-like_sf"/>
</dbReference>